<dbReference type="RefSeq" id="WP_381831494.1">
    <property type="nucleotide sequence ID" value="NZ_JBHTCF010000007.1"/>
</dbReference>
<feature type="compositionally biased region" description="Low complexity" evidence="1">
    <location>
        <begin position="33"/>
        <end position="42"/>
    </location>
</feature>
<comment type="caution">
    <text evidence="3">The sequence shown here is derived from an EMBL/GenBank/DDBJ whole genome shotgun (WGS) entry which is preliminary data.</text>
</comment>
<feature type="compositionally biased region" description="Pro residues" evidence="1">
    <location>
        <begin position="22"/>
        <end position="32"/>
    </location>
</feature>
<gene>
    <name evidence="3" type="ORF">ACFQVC_18125</name>
</gene>
<protein>
    <submittedName>
        <fullName evidence="3">DUF485 domain-containing protein</fullName>
    </submittedName>
</protein>
<sequence>MHEPHGAPPDPQPRTQAFPHPADIPPHPPLSPHPQHLTYPWQPLNPPVPPRPRRPAGPALGHHSDIRILRKAYKWLRRVATCTALGYFTLFLVLSAYAPQLMTLRVDGGLSAGLLLGLCQLPVTFAAIAVYERHARRRVDPLSERLRRQAELEARR</sequence>
<evidence type="ECO:0000313" key="4">
    <source>
        <dbReference type="Proteomes" id="UP001596523"/>
    </source>
</evidence>
<proteinExistence type="predicted"/>
<evidence type="ECO:0000256" key="1">
    <source>
        <dbReference type="SAM" id="MobiDB-lite"/>
    </source>
</evidence>
<dbReference type="Proteomes" id="UP001596523">
    <property type="component" value="Unassembled WGS sequence"/>
</dbReference>
<keyword evidence="2" id="KW-0472">Membrane</keyword>
<reference evidence="4" key="1">
    <citation type="journal article" date="2019" name="Int. J. Syst. Evol. Microbiol.">
        <title>The Global Catalogue of Microorganisms (GCM) 10K type strain sequencing project: providing services to taxonomists for standard genome sequencing and annotation.</title>
        <authorList>
            <consortium name="The Broad Institute Genomics Platform"/>
            <consortium name="The Broad Institute Genome Sequencing Center for Infectious Disease"/>
            <person name="Wu L."/>
            <person name="Ma J."/>
        </authorList>
    </citation>
    <scope>NUCLEOTIDE SEQUENCE [LARGE SCALE GENOMIC DNA]</scope>
    <source>
        <strain evidence="4">SYNS20</strain>
    </source>
</reference>
<evidence type="ECO:0000313" key="3">
    <source>
        <dbReference type="EMBL" id="MFC7306126.1"/>
    </source>
</evidence>
<feature type="transmembrane region" description="Helical" evidence="2">
    <location>
        <begin position="110"/>
        <end position="131"/>
    </location>
</feature>
<dbReference type="Pfam" id="PF04341">
    <property type="entry name" value="DUF485"/>
    <property type="match status" value="1"/>
</dbReference>
<feature type="region of interest" description="Disordered" evidence="1">
    <location>
        <begin position="1"/>
        <end position="61"/>
    </location>
</feature>
<keyword evidence="2" id="KW-0812">Transmembrane</keyword>
<keyword evidence="2" id="KW-1133">Transmembrane helix</keyword>
<feature type="transmembrane region" description="Helical" evidence="2">
    <location>
        <begin position="75"/>
        <end position="98"/>
    </location>
</feature>
<keyword evidence="4" id="KW-1185">Reference proteome</keyword>
<evidence type="ECO:0000256" key="2">
    <source>
        <dbReference type="SAM" id="Phobius"/>
    </source>
</evidence>
<dbReference type="InterPro" id="IPR007436">
    <property type="entry name" value="DUF485"/>
</dbReference>
<organism evidence="3 4">
    <name type="scientific">Streptomyces monticola</name>
    <dbReference type="NCBI Taxonomy" id="2666263"/>
    <lineage>
        <taxon>Bacteria</taxon>
        <taxon>Bacillati</taxon>
        <taxon>Actinomycetota</taxon>
        <taxon>Actinomycetes</taxon>
        <taxon>Kitasatosporales</taxon>
        <taxon>Streptomycetaceae</taxon>
        <taxon>Streptomyces</taxon>
    </lineage>
</organism>
<name>A0ABW2JKM2_9ACTN</name>
<feature type="compositionally biased region" description="Pro residues" evidence="1">
    <location>
        <begin position="1"/>
        <end position="12"/>
    </location>
</feature>
<dbReference type="EMBL" id="JBHTCF010000007">
    <property type="protein sequence ID" value="MFC7306126.1"/>
    <property type="molecule type" value="Genomic_DNA"/>
</dbReference>
<accession>A0ABW2JKM2</accession>